<organism evidence="1 2">
    <name type="scientific">Paenibacillus eucommiae</name>
    <dbReference type="NCBI Taxonomy" id="1355755"/>
    <lineage>
        <taxon>Bacteria</taxon>
        <taxon>Bacillati</taxon>
        <taxon>Bacillota</taxon>
        <taxon>Bacilli</taxon>
        <taxon>Bacillales</taxon>
        <taxon>Paenibacillaceae</taxon>
        <taxon>Paenibacillus</taxon>
    </lineage>
</organism>
<name>A0ABS4J315_9BACL</name>
<accession>A0ABS4J315</accession>
<reference evidence="1 2" key="1">
    <citation type="submission" date="2021-03" db="EMBL/GenBank/DDBJ databases">
        <title>Genomic Encyclopedia of Type Strains, Phase IV (KMG-IV): sequencing the most valuable type-strain genomes for metagenomic binning, comparative biology and taxonomic classification.</title>
        <authorList>
            <person name="Goeker M."/>
        </authorList>
    </citation>
    <scope>NUCLEOTIDE SEQUENCE [LARGE SCALE GENOMIC DNA]</scope>
    <source>
        <strain evidence="1 2">DSM 26048</strain>
    </source>
</reference>
<dbReference type="Proteomes" id="UP001519287">
    <property type="component" value="Unassembled WGS sequence"/>
</dbReference>
<comment type="caution">
    <text evidence="1">The sequence shown here is derived from an EMBL/GenBank/DDBJ whole genome shotgun (WGS) entry which is preliminary data.</text>
</comment>
<evidence type="ECO:0000313" key="1">
    <source>
        <dbReference type="EMBL" id="MBP1994237.1"/>
    </source>
</evidence>
<proteinExistence type="predicted"/>
<keyword evidence="2" id="KW-1185">Reference proteome</keyword>
<protein>
    <submittedName>
        <fullName evidence="1">Uncharacterized protein</fullName>
    </submittedName>
</protein>
<gene>
    <name evidence="1" type="ORF">J2Z66_005873</name>
</gene>
<dbReference type="EMBL" id="JAGGLB010000024">
    <property type="protein sequence ID" value="MBP1994237.1"/>
    <property type="molecule type" value="Genomic_DNA"/>
</dbReference>
<evidence type="ECO:0000313" key="2">
    <source>
        <dbReference type="Proteomes" id="UP001519287"/>
    </source>
</evidence>
<sequence length="61" mass="6802">MLLTMKNIVKALAPLSCADSSSPAENNRLYGTIDNHNHLNYPTHRMLTGGVNALAKRKQFY</sequence>